<comment type="caution">
    <text evidence="2">The sequence shown here is derived from an EMBL/GenBank/DDBJ whole genome shotgun (WGS) entry which is preliminary data.</text>
</comment>
<feature type="domain" description="Endospore appendages core" evidence="1">
    <location>
        <begin position="47"/>
        <end position="130"/>
    </location>
</feature>
<proteinExistence type="predicted"/>
<dbReference type="RefSeq" id="WP_377502580.1">
    <property type="nucleotide sequence ID" value="NZ_JBHMDO010000054.1"/>
</dbReference>
<protein>
    <submittedName>
        <fullName evidence="2">S-Ena type endospore appendage</fullName>
    </submittedName>
</protein>
<evidence type="ECO:0000313" key="2">
    <source>
        <dbReference type="EMBL" id="MFB9330815.1"/>
    </source>
</evidence>
<dbReference type="InterPro" id="IPR025055">
    <property type="entry name" value="Ena_core"/>
</dbReference>
<dbReference type="Pfam" id="PF13157">
    <property type="entry name" value="Enas"/>
    <property type="match status" value="1"/>
</dbReference>
<sequence>MGKSIRVNKQTTIVSVNTRTSCPPKKRNRGKRQTNDYIEEACGVIFQKSDAPPQVYFRAVGVLPSASLLLQNDSNCEMEAIIQMRTKEITQTIRQSQQVSIVLPSLTRLTIRWAGGESQVCRGRYNIVLRHRQIRRKSHA</sequence>
<gene>
    <name evidence="2" type="ORF">ACFFSY_33155</name>
</gene>
<evidence type="ECO:0000259" key="1">
    <source>
        <dbReference type="Pfam" id="PF13157"/>
    </source>
</evidence>
<reference evidence="2 3" key="1">
    <citation type="submission" date="2024-09" db="EMBL/GenBank/DDBJ databases">
        <authorList>
            <person name="Sun Q."/>
            <person name="Mori K."/>
        </authorList>
    </citation>
    <scope>NUCLEOTIDE SEQUENCE [LARGE SCALE GENOMIC DNA]</scope>
    <source>
        <strain evidence="2 3">TISTR 2452</strain>
    </source>
</reference>
<dbReference type="Proteomes" id="UP001589747">
    <property type="component" value="Unassembled WGS sequence"/>
</dbReference>
<accession>A0ABV5L010</accession>
<name>A0ABV5L010_9BACL</name>
<organism evidence="2 3">
    <name type="scientific">Paenibacillus aurantiacus</name>
    <dbReference type="NCBI Taxonomy" id="1936118"/>
    <lineage>
        <taxon>Bacteria</taxon>
        <taxon>Bacillati</taxon>
        <taxon>Bacillota</taxon>
        <taxon>Bacilli</taxon>
        <taxon>Bacillales</taxon>
        <taxon>Paenibacillaceae</taxon>
        <taxon>Paenibacillus</taxon>
    </lineage>
</organism>
<evidence type="ECO:0000313" key="3">
    <source>
        <dbReference type="Proteomes" id="UP001589747"/>
    </source>
</evidence>
<keyword evidence="3" id="KW-1185">Reference proteome</keyword>
<dbReference type="EMBL" id="JBHMDO010000054">
    <property type="protein sequence ID" value="MFB9330815.1"/>
    <property type="molecule type" value="Genomic_DNA"/>
</dbReference>